<evidence type="ECO:0000313" key="3">
    <source>
        <dbReference type="Proteomes" id="UP000030764"/>
    </source>
</evidence>
<sequence>MVTKNLVNGLKQRGSVHDASPTGMHISTEGEELWKPLKAADDTRRVIVSRVKEENLNVMSDGGGVQNPESRNPDRSKS</sequence>
<gene>
    <name evidence="2" type="ORF">M513_10359</name>
</gene>
<accession>A0A085LUT3</accession>
<dbReference type="EMBL" id="KL363285">
    <property type="protein sequence ID" value="KFD48729.1"/>
    <property type="molecule type" value="Genomic_DNA"/>
</dbReference>
<proteinExistence type="predicted"/>
<dbReference type="Proteomes" id="UP000030764">
    <property type="component" value="Unassembled WGS sequence"/>
</dbReference>
<dbReference type="AlphaFoldDB" id="A0A085LUT3"/>
<reference evidence="2 3" key="1">
    <citation type="journal article" date="2014" name="Nat. Genet.">
        <title>Genome and transcriptome of the porcine whipworm Trichuris suis.</title>
        <authorList>
            <person name="Jex A.R."/>
            <person name="Nejsum P."/>
            <person name="Schwarz E.M."/>
            <person name="Hu L."/>
            <person name="Young N.D."/>
            <person name="Hall R.S."/>
            <person name="Korhonen P.K."/>
            <person name="Liao S."/>
            <person name="Thamsborg S."/>
            <person name="Xia J."/>
            <person name="Xu P."/>
            <person name="Wang S."/>
            <person name="Scheerlinck J.P."/>
            <person name="Hofmann A."/>
            <person name="Sternberg P.W."/>
            <person name="Wang J."/>
            <person name="Gasser R.B."/>
        </authorList>
    </citation>
    <scope>NUCLEOTIDE SEQUENCE [LARGE SCALE GENOMIC DNA]</scope>
    <source>
        <strain evidence="2">DCEP-RM93M</strain>
    </source>
</reference>
<keyword evidence="3" id="KW-1185">Reference proteome</keyword>
<evidence type="ECO:0000256" key="1">
    <source>
        <dbReference type="SAM" id="MobiDB-lite"/>
    </source>
</evidence>
<organism evidence="2 3">
    <name type="scientific">Trichuris suis</name>
    <name type="common">pig whipworm</name>
    <dbReference type="NCBI Taxonomy" id="68888"/>
    <lineage>
        <taxon>Eukaryota</taxon>
        <taxon>Metazoa</taxon>
        <taxon>Ecdysozoa</taxon>
        <taxon>Nematoda</taxon>
        <taxon>Enoplea</taxon>
        <taxon>Dorylaimia</taxon>
        <taxon>Trichinellida</taxon>
        <taxon>Trichuridae</taxon>
        <taxon>Trichuris</taxon>
    </lineage>
</organism>
<name>A0A085LUT3_9BILA</name>
<protein>
    <submittedName>
        <fullName evidence="2">Uncharacterized protein</fullName>
    </submittedName>
</protein>
<feature type="region of interest" description="Disordered" evidence="1">
    <location>
        <begin position="1"/>
        <end position="31"/>
    </location>
</feature>
<feature type="region of interest" description="Disordered" evidence="1">
    <location>
        <begin position="54"/>
        <end position="78"/>
    </location>
</feature>
<evidence type="ECO:0000313" key="2">
    <source>
        <dbReference type="EMBL" id="KFD48729.1"/>
    </source>
</evidence>